<keyword evidence="3" id="KW-1185">Reference proteome</keyword>
<reference evidence="2 3" key="1">
    <citation type="submission" date="2024-08" db="EMBL/GenBank/DDBJ databases">
        <title>Gnathostoma spinigerum genome.</title>
        <authorList>
            <person name="Gonzalez-Bertolin B."/>
            <person name="Monzon S."/>
            <person name="Zaballos A."/>
            <person name="Jimenez P."/>
            <person name="Dekumyoy P."/>
            <person name="Varona S."/>
            <person name="Cuesta I."/>
            <person name="Sumanam S."/>
            <person name="Adisakwattana P."/>
            <person name="Gasser R.B."/>
            <person name="Hernandez-Gonzalez A."/>
            <person name="Young N.D."/>
            <person name="Perteguer M.J."/>
        </authorList>
    </citation>
    <scope>NUCLEOTIDE SEQUENCE [LARGE SCALE GENOMIC DNA]</scope>
    <source>
        <strain evidence="2">AL3</strain>
        <tissue evidence="2">Liver</tissue>
    </source>
</reference>
<gene>
    <name evidence="2" type="ORF">AB6A40_002402</name>
</gene>
<accession>A0ABD6E6M8</accession>
<comment type="caution">
    <text evidence="2">The sequence shown here is derived from an EMBL/GenBank/DDBJ whole genome shotgun (WGS) entry which is preliminary data.</text>
</comment>
<dbReference type="AlphaFoldDB" id="A0ABD6E6M8"/>
<proteinExistence type="predicted"/>
<name>A0ABD6E6M8_9BILA</name>
<protein>
    <submittedName>
        <fullName evidence="2">Uncharacterized protein</fullName>
    </submittedName>
</protein>
<sequence length="277" mass="32321">MISKEGEAKMMVSDVISGRFWSMLLVIVWVKGQGMIAISARCDTELPVKISSTSILHQISRAARTLLLPKVFDLFVSNNEEVLRWTVAHKIVLLECIIDDIITKRPINRQGLHYIREFGEMKRLMRQIREYYRDCQRLEEVQDEMQTYEFRTNLDEYKSSCEQYDPYKRLISLRQNVLREDVIERSYLLFGNHFANAFFDLLRDATRICFKMMEPCHRIVGHSELSVSDYKSGLSDLELRINALQRKAVTMSETKSVSITTKASTILSVFLIWMALT</sequence>
<evidence type="ECO:0000256" key="1">
    <source>
        <dbReference type="SAM" id="Coils"/>
    </source>
</evidence>
<evidence type="ECO:0000313" key="3">
    <source>
        <dbReference type="Proteomes" id="UP001608902"/>
    </source>
</evidence>
<organism evidence="2 3">
    <name type="scientific">Gnathostoma spinigerum</name>
    <dbReference type="NCBI Taxonomy" id="75299"/>
    <lineage>
        <taxon>Eukaryota</taxon>
        <taxon>Metazoa</taxon>
        <taxon>Ecdysozoa</taxon>
        <taxon>Nematoda</taxon>
        <taxon>Chromadorea</taxon>
        <taxon>Rhabditida</taxon>
        <taxon>Spirurina</taxon>
        <taxon>Gnathostomatomorpha</taxon>
        <taxon>Gnathostomatoidea</taxon>
        <taxon>Gnathostomatidae</taxon>
        <taxon>Gnathostoma</taxon>
    </lineage>
</organism>
<dbReference type="Proteomes" id="UP001608902">
    <property type="component" value="Unassembled WGS sequence"/>
</dbReference>
<dbReference type="EMBL" id="JBGFUD010001066">
    <property type="protein sequence ID" value="MFH4975693.1"/>
    <property type="molecule type" value="Genomic_DNA"/>
</dbReference>
<keyword evidence="1" id="KW-0175">Coiled coil</keyword>
<evidence type="ECO:0000313" key="2">
    <source>
        <dbReference type="EMBL" id="MFH4975693.1"/>
    </source>
</evidence>
<feature type="coiled-coil region" evidence="1">
    <location>
        <begin position="227"/>
        <end position="254"/>
    </location>
</feature>